<evidence type="ECO:0000256" key="1">
    <source>
        <dbReference type="SAM" id="MobiDB-lite"/>
    </source>
</evidence>
<comment type="caution">
    <text evidence="3">The sequence shown here is derived from an EMBL/GenBank/DDBJ whole genome shotgun (WGS) entry which is preliminary data.</text>
</comment>
<sequence length="293" mass="31396">MADSDRTGRPTVGSAPGSTSRRARATAIIAIGTGAALVWAALYLLVLPRAGGGLLGTALGLVLPLVLICLATVLARALHQARGELETLKAQRAPQQARPEKAPPPRTPDPVPVSVSAMPRSQPQPALPMDPVPVQPLALPDLIRALHFPETQDDAEGFRALARALKDPQSRQVVQAAQDMLTLLSQDGIYVDDLDVPQPDAATWQAFAEGARQDAATALAVLQDTPEAEKCRRQLHTNTVYRDTVHHFLRRFDHLITSRLPDLDEPAITALTATRSARAFLLLGAAADMFGPR</sequence>
<dbReference type="Proteomes" id="UP001553161">
    <property type="component" value="Unassembled WGS sequence"/>
</dbReference>
<feature type="transmembrane region" description="Helical" evidence="2">
    <location>
        <begin position="52"/>
        <end position="75"/>
    </location>
</feature>
<accession>A0ABV3L2A0</accession>
<dbReference type="EMBL" id="JBFBVU010000002">
    <property type="protein sequence ID" value="MEV8465665.1"/>
    <property type="molecule type" value="Genomic_DNA"/>
</dbReference>
<proteinExistence type="predicted"/>
<evidence type="ECO:0000313" key="4">
    <source>
        <dbReference type="Proteomes" id="UP001553161"/>
    </source>
</evidence>
<name>A0ABV3L2A0_9RHOB</name>
<reference evidence="3 4" key="1">
    <citation type="submission" date="2024-07" db="EMBL/GenBank/DDBJ databases">
        <authorList>
            <person name="Kang M."/>
        </authorList>
    </citation>
    <scope>NUCLEOTIDE SEQUENCE [LARGE SCALE GENOMIC DNA]</scope>
    <source>
        <strain evidence="3 4">DFM31</strain>
    </source>
</reference>
<evidence type="ECO:0000313" key="3">
    <source>
        <dbReference type="EMBL" id="MEV8465665.1"/>
    </source>
</evidence>
<dbReference type="RefSeq" id="WP_366191282.1">
    <property type="nucleotide sequence ID" value="NZ_JBFBVU010000002.1"/>
</dbReference>
<keyword evidence="2" id="KW-0472">Membrane</keyword>
<feature type="region of interest" description="Disordered" evidence="1">
    <location>
        <begin position="88"/>
        <end position="129"/>
    </location>
</feature>
<protein>
    <submittedName>
        <fullName evidence="3">Uncharacterized protein</fullName>
    </submittedName>
</protein>
<keyword evidence="4" id="KW-1185">Reference proteome</keyword>
<evidence type="ECO:0000256" key="2">
    <source>
        <dbReference type="SAM" id="Phobius"/>
    </source>
</evidence>
<gene>
    <name evidence="3" type="ORF">AB0T83_02575</name>
</gene>
<keyword evidence="2" id="KW-0812">Transmembrane</keyword>
<organism evidence="3 4">
    <name type="scientific">Meridianimarinicoccus marinus</name>
    <dbReference type="NCBI Taxonomy" id="3231483"/>
    <lineage>
        <taxon>Bacteria</taxon>
        <taxon>Pseudomonadati</taxon>
        <taxon>Pseudomonadota</taxon>
        <taxon>Alphaproteobacteria</taxon>
        <taxon>Rhodobacterales</taxon>
        <taxon>Paracoccaceae</taxon>
        <taxon>Meridianimarinicoccus</taxon>
    </lineage>
</organism>
<feature type="transmembrane region" description="Helical" evidence="2">
    <location>
        <begin position="25"/>
        <end position="46"/>
    </location>
</feature>
<keyword evidence="2" id="KW-1133">Transmembrane helix</keyword>